<feature type="region of interest" description="Disordered" evidence="1">
    <location>
        <begin position="265"/>
        <end position="299"/>
    </location>
</feature>
<reference evidence="2 3" key="1">
    <citation type="journal article" date="2024" name="Commun. Biol.">
        <title>Comparative genomic analysis of thermophilic fungi reveals convergent evolutionary adaptations and gene losses.</title>
        <authorList>
            <person name="Steindorff A.S."/>
            <person name="Aguilar-Pontes M.V."/>
            <person name="Robinson A.J."/>
            <person name="Andreopoulos B."/>
            <person name="LaButti K."/>
            <person name="Kuo A."/>
            <person name="Mondo S."/>
            <person name="Riley R."/>
            <person name="Otillar R."/>
            <person name="Haridas S."/>
            <person name="Lipzen A."/>
            <person name="Grimwood J."/>
            <person name="Schmutz J."/>
            <person name="Clum A."/>
            <person name="Reid I.D."/>
            <person name="Moisan M.C."/>
            <person name="Butler G."/>
            <person name="Nguyen T.T.M."/>
            <person name="Dewar K."/>
            <person name="Conant G."/>
            <person name="Drula E."/>
            <person name="Henrissat B."/>
            <person name="Hansel C."/>
            <person name="Singer S."/>
            <person name="Hutchinson M.I."/>
            <person name="de Vries R.P."/>
            <person name="Natvig D.O."/>
            <person name="Powell A.J."/>
            <person name="Tsang A."/>
            <person name="Grigoriev I.V."/>
        </authorList>
    </citation>
    <scope>NUCLEOTIDE SEQUENCE [LARGE SCALE GENOMIC DNA]</scope>
    <source>
        <strain evidence="2 3">CBS 494.80</strain>
    </source>
</reference>
<protein>
    <recommendedName>
        <fullName evidence="4">F-box domain-containing protein</fullName>
    </recommendedName>
</protein>
<evidence type="ECO:0008006" key="4">
    <source>
        <dbReference type="Google" id="ProtNLM"/>
    </source>
</evidence>
<dbReference type="EMBL" id="JAZHXI010000025">
    <property type="protein sequence ID" value="KAL2059956.1"/>
    <property type="molecule type" value="Genomic_DNA"/>
</dbReference>
<organism evidence="2 3">
    <name type="scientific">Oculimacula yallundae</name>
    <dbReference type="NCBI Taxonomy" id="86028"/>
    <lineage>
        <taxon>Eukaryota</taxon>
        <taxon>Fungi</taxon>
        <taxon>Dikarya</taxon>
        <taxon>Ascomycota</taxon>
        <taxon>Pezizomycotina</taxon>
        <taxon>Leotiomycetes</taxon>
        <taxon>Helotiales</taxon>
        <taxon>Ploettnerulaceae</taxon>
        <taxon>Oculimacula</taxon>
    </lineage>
</organism>
<name>A0ABR4BS71_9HELO</name>
<keyword evidence="3" id="KW-1185">Reference proteome</keyword>
<evidence type="ECO:0000313" key="3">
    <source>
        <dbReference type="Proteomes" id="UP001595075"/>
    </source>
</evidence>
<feature type="compositionally biased region" description="Basic and acidic residues" evidence="1">
    <location>
        <begin position="270"/>
        <end position="287"/>
    </location>
</feature>
<proteinExistence type="predicted"/>
<dbReference type="SUPFAM" id="SSF52047">
    <property type="entry name" value="RNI-like"/>
    <property type="match status" value="1"/>
</dbReference>
<accession>A0ABR4BS71</accession>
<evidence type="ECO:0000256" key="1">
    <source>
        <dbReference type="SAM" id="MobiDB-lite"/>
    </source>
</evidence>
<comment type="caution">
    <text evidence="2">The sequence shown here is derived from an EMBL/GenBank/DDBJ whole genome shotgun (WGS) entry which is preliminary data.</text>
</comment>
<dbReference type="Proteomes" id="UP001595075">
    <property type="component" value="Unassembled WGS sequence"/>
</dbReference>
<gene>
    <name evidence="2" type="ORF">VTL71DRAFT_10111</name>
</gene>
<sequence length="506" mass="56982">MAETQCFIGSIPFDVFEIILDNLELVDIKSARLAYRPFSYIGPRFKSFFVQQTTDLSIESLQQQKQLALHPQLRSAVTKLDVVAVVFDTSEIDRMLRTKTRQTVEVKGVFTTTWEHKLSDDELAQATSDLKWMHAQQNQQRLQTMPQTIDVLAIILRLYGTLNMLDIDAIVTKRPHVRVSTAQAGEWHPVFIRASEVYQITMSAIALSGISLNTLLVYRQTPRCSVTSFDVTSHLAQLEASTDLTSSFSAIENFAISFSTRVQTTNSRTESVRDESDGAAVAHHDLSDSDNSPYAEEEVGRYANDAPEATAEENFPGVASMLRLMPKLDAFDLHLLNTLQGSSSEYSKIFEHVANDVKLPLLTQVFLRGLPASGKSLLKFLDNHPTISDLSIEEMTLTDKSWKQVIEHVFRLPHLSKLYLSNLCDEQGVFSLLSKSNGNDTVHEYVTPVTSYRCGRGPKVHTRAFGPAEIQLIRNGLEFDDTELGRGLGSPQLMRWRQTRQFRYTL</sequence>
<evidence type="ECO:0000313" key="2">
    <source>
        <dbReference type="EMBL" id="KAL2059956.1"/>
    </source>
</evidence>